<accession>A0A2L0V0Y1</accession>
<dbReference type="RefSeq" id="YP_009612346.1">
    <property type="nucleotide sequence ID" value="NC_042013.1"/>
</dbReference>
<dbReference type="KEGG" id="vg:40088684"/>
<dbReference type="GeneID" id="40088684"/>
<keyword evidence="2" id="KW-1185">Reference proteome</keyword>
<sequence>MDYLNKKINEIANDINSSSANALAEYILKLTREAEDGWRWWCGCDTSNYPANVSGKTVMIVRRGNDTPIIVRSNEVPWDHYGSENDIIRYKIIDNTTL</sequence>
<dbReference type="Proteomes" id="UP000223025">
    <property type="component" value="Segment"/>
</dbReference>
<name>A0A2L0V0Y1_9CAUD</name>
<reference evidence="1 2" key="1">
    <citation type="submission" date="2017-06" db="EMBL/GenBank/DDBJ databases">
        <authorList>
            <person name="Kim H.J."/>
            <person name="Triplett B.A."/>
        </authorList>
    </citation>
    <scope>NUCLEOTIDE SEQUENCE [LARGE SCALE GENOMIC DNA]</scope>
</reference>
<organism evidence="1 2">
    <name type="scientific">Agrobacterium phage Atu_ph07</name>
    <dbReference type="NCBI Taxonomy" id="2024264"/>
    <lineage>
        <taxon>Viruses</taxon>
        <taxon>Duplodnaviria</taxon>
        <taxon>Heunggongvirae</taxon>
        <taxon>Uroviricota</taxon>
        <taxon>Caudoviricetes</taxon>
        <taxon>Polybotosvirus</taxon>
        <taxon>Polybotosvirus Atuph07</taxon>
    </lineage>
</organism>
<dbReference type="EMBL" id="MF403008">
    <property type="protein sequence ID" value="AUZ95430.1"/>
    <property type="molecule type" value="Genomic_DNA"/>
</dbReference>
<protein>
    <submittedName>
        <fullName evidence="1">Uncharacterized protein</fullName>
    </submittedName>
</protein>
<evidence type="ECO:0000313" key="2">
    <source>
        <dbReference type="Proteomes" id="UP000223025"/>
    </source>
</evidence>
<evidence type="ECO:0000313" key="1">
    <source>
        <dbReference type="EMBL" id="AUZ95430.1"/>
    </source>
</evidence>
<proteinExistence type="predicted"/>